<comment type="caution">
    <text evidence="1">The sequence shown here is derived from an EMBL/GenBank/DDBJ whole genome shotgun (WGS) entry which is preliminary data.</text>
</comment>
<dbReference type="Proteomes" id="UP000789920">
    <property type="component" value="Unassembled WGS sequence"/>
</dbReference>
<sequence length="137" mass="16387">MTQRAPKVSWTPEEDAHLTSLIKEHGTSWAIIETHFAHRDAKSCKNRFAVILYDFLSFACLFDFSFNVNVRTQMQVHQYLKRRSTDWTDEEDSKLRQVVEDNRKAFSEVWKLVAEKIPDRTWQQCEKRWNSIPKPRK</sequence>
<keyword evidence="2" id="KW-1185">Reference proteome</keyword>
<accession>A0ACA9RQ52</accession>
<evidence type="ECO:0000313" key="2">
    <source>
        <dbReference type="Proteomes" id="UP000789920"/>
    </source>
</evidence>
<proteinExistence type="predicted"/>
<dbReference type="EMBL" id="CAJVQC010062636">
    <property type="protein sequence ID" value="CAG8802871.1"/>
    <property type="molecule type" value="Genomic_DNA"/>
</dbReference>
<name>A0ACA9RQ52_9GLOM</name>
<reference evidence="1" key="1">
    <citation type="submission" date="2021-06" db="EMBL/GenBank/DDBJ databases">
        <authorList>
            <person name="Kallberg Y."/>
            <person name="Tangrot J."/>
            <person name="Rosling A."/>
        </authorList>
    </citation>
    <scope>NUCLEOTIDE SEQUENCE</scope>
    <source>
        <strain evidence="1">MA461A</strain>
    </source>
</reference>
<evidence type="ECO:0000313" key="1">
    <source>
        <dbReference type="EMBL" id="CAG8802871.1"/>
    </source>
</evidence>
<protein>
    <submittedName>
        <fullName evidence="1">3549_t:CDS:1</fullName>
    </submittedName>
</protein>
<organism evidence="1 2">
    <name type="scientific">Racocetra persica</name>
    <dbReference type="NCBI Taxonomy" id="160502"/>
    <lineage>
        <taxon>Eukaryota</taxon>
        <taxon>Fungi</taxon>
        <taxon>Fungi incertae sedis</taxon>
        <taxon>Mucoromycota</taxon>
        <taxon>Glomeromycotina</taxon>
        <taxon>Glomeromycetes</taxon>
        <taxon>Diversisporales</taxon>
        <taxon>Gigasporaceae</taxon>
        <taxon>Racocetra</taxon>
    </lineage>
</organism>
<gene>
    <name evidence="1" type="ORF">RPERSI_LOCUS21408</name>
</gene>